<reference evidence="2" key="1">
    <citation type="journal article" date="2022" name="Int. J. Mol. Sci.">
        <title>Draft Genome of Tanacetum Coccineum: Genomic Comparison of Closely Related Tanacetum-Family Plants.</title>
        <authorList>
            <person name="Yamashiro T."/>
            <person name="Shiraishi A."/>
            <person name="Nakayama K."/>
            <person name="Satake H."/>
        </authorList>
    </citation>
    <scope>NUCLEOTIDE SEQUENCE</scope>
</reference>
<evidence type="ECO:0000313" key="2">
    <source>
        <dbReference type="EMBL" id="GJT72731.1"/>
    </source>
</evidence>
<feature type="compositionally biased region" description="Polar residues" evidence="1">
    <location>
        <begin position="260"/>
        <end position="269"/>
    </location>
</feature>
<evidence type="ECO:0000256" key="1">
    <source>
        <dbReference type="SAM" id="MobiDB-lite"/>
    </source>
</evidence>
<organism evidence="2 3">
    <name type="scientific">Tanacetum coccineum</name>
    <dbReference type="NCBI Taxonomy" id="301880"/>
    <lineage>
        <taxon>Eukaryota</taxon>
        <taxon>Viridiplantae</taxon>
        <taxon>Streptophyta</taxon>
        <taxon>Embryophyta</taxon>
        <taxon>Tracheophyta</taxon>
        <taxon>Spermatophyta</taxon>
        <taxon>Magnoliopsida</taxon>
        <taxon>eudicotyledons</taxon>
        <taxon>Gunneridae</taxon>
        <taxon>Pentapetalae</taxon>
        <taxon>asterids</taxon>
        <taxon>campanulids</taxon>
        <taxon>Asterales</taxon>
        <taxon>Asteraceae</taxon>
        <taxon>Asteroideae</taxon>
        <taxon>Anthemideae</taxon>
        <taxon>Anthemidinae</taxon>
        <taxon>Tanacetum</taxon>
    </lineage>
</organism>
<sequence length="278" mass="30591">MSHILTLHITIDSEESLPSGPDAYDQSLEALLTQPAASEKRSHSRSTFAGDIRDPTLSLSIPLEKQTSPVYQAHGAPQSSVTLIYRADKPIIYPLASGRSSSRTLLLVTRYLEPEEDETNTISYGRLLQEYKLTRGFTPSTNRWWFSIGEMVVCVWKVVVMSAHVTADNRSEVDAILSGFGFGFVHPDDVRSVSDGVMEYSMPKSLKPLLWWKGKWKPKAGMDSPRTKPCLNHPRTPLDSSSGIRLSNITSKWLRPQPETPGSSSSLGTGDSVGSLAA</sequence>
<feature type="region of interest" description="Disordered" evidence="1">
    <location>
        <begin position="222"/>
        <end position="278"/>
    </location>
</feature>
<gene>
    <name evidence="2" type="ORF">Tco_1032017</name>
</gene>
<comment type="caution">
    <text evidence="2">The sequence shown here is derived from an EMBL/GenBank/DDBJ whole genome shotgun (WGS) entry which is preliminary data.</text>
</comment>
<reference evidence="2" key="2">
    <citation type="submission" date="2022-01" db="EMBL/GenBank/DDBJ databases">
        <authorList>
            <person name="Yamashiro T."/>
            <person name="Shiraishi A."/>
            <person name="Satake H."/>
            <person name="Nakayama K."/>
        </authorList>
    </citation>
    <scope>NUCLEOTIDE SEQUENCE</scope>
</reference>
<accession>A0ABQ5GC12</accession>
<evidence type="ECO:0000313" key="3">
    <source>
        <dbReference type="Proteomes" id="UP001151760"/>
    </source>
</evidence>
<dbReference type="Proteomes" id="UP001151760">
    <property type="component" value="Unassembled WGS sequence"/>
</dbReference>
<proteinExistence type="predicted"/>
<name>A0ABQ5GC12_9ASTR</name>
<dbReference type="EMBL" id="BQNB010018286">
    <property type="protein sequence ID" value="GJT72731.1"/>
    <property type="molecule type" value="Genomic_DNA"/>
</dbReference>
<keyword evidence="3" id="KW-1185">Reference proteome</keyword>
<protein>
    <submittedName>
        <fullName evidence="2">Uncharacterized protein</fullName>
    </submittedName>
</protein>
<feature type="compositionally biased region" description="Polar residues" evidence="1">
    <location>
        <begin position="238"/>
        <end position="251"/>
    </location>
</feature>